<sequence>MVPTPLNLHSRKSGLLYSVASLIAHNVPKVISHLFNHGTTDATLNTHTIVKRQSEPHDTEFIVFAVLIPVLVLLSGLFAGLTLGYMSLDETQLHVLSVSGTPKQKEYAKKIQPIRKNGHLLLVTLLLANMITNETLPVISAPVLGGGVQSVVVSTVLIVIFSEIIPQSLCTRYGLAIGANMAWLVRILIFTLGIVSWPVAKLLEFVLGSHHGIMYRRSELKELIAMHAATGELGGDLNRDTITIIGATLDLQEKVVKQAMTPIEKVFMLNITSKLDYETMRSIADTGHSRVPVYEEVEVPIVSSDLGKGGDAKGNPLKAQKVIKIIGILLVKQCLMLDPKDATPVTQLKLNRVICVPNNMSLLYILDRFQEGRSHMAVISRFGEEKAASIKHQVKKGLTQRLLERVGMADSSDSDSDSDTDDEAEGQEGGGSASGSLKRNWRKSFRQKRKNPSTDAEQGEVVNGTIQGERAAGPEESELEMPRSTWEKLMGRGREQNMPDDAVLAKEEAKEFLQSFDPACAPLGIITMEDVLEELIGEEIYDEFDSEGQSHLRSYISPKYRGPRPRPTAVEKSPVAPSEGTTAISATDDATTKSHSAPNSPNLSANQDDTPISRQSSLGQSLSALAMHRIKRNNTTTPAGAKTPRERSRVRKESRDSEGPGNTILPAVGISDVPEEDALRIPDAQEKTGPDISKDVGEEKEE</sequence>
<reference evidence="9 10" key="1">
    <citation type="submission" date="2018-02" db="EMBL/GenBank/DDBJ databases">
        <title>Genome sequence of the basidiomycete white-rot fungus Phlebia centrifuga.</title>
        <authorList>
            <person name="Granchi Z."/>
            <person name="Peng M."/>
            <person name="de Vries R.P."/>
            <person name="Hilden K."/>
            <person name="Makela M.R."/>
            <person name="Grigoriev I."/>
            <person name="Riley R."/>
        </authorList>
    </citation>
    <scope>NUCLEOTIDE SEQUENCE [LARGE SCALE GENOMIC DNA]</scope>
    <source>
        <strain evidence="9 10">FBCC195</strain>
    </source>
</reference>
<dbReference type="EMBL" id="MLYV02001244">
    <property type="protein sequence ID" value="PSR71768.1"/>
    <property type="molecule type" value="Genomic_DNA"/>
</dbReference>
<organism evidence="9 10">
    <name type="scientific">Hermanssonia centrifuga</name>
    <dbReference type="NCBI Taxonomy" id="98765"/>
    <lineage>
        <taxon>Eukaryota</taxon>
        <taxon>Fungi</taxon>
        <taxon>Dikarya</taxon>
        <taxon>Basidiomycota</taxon>
        <taxon>Agaricomycotina</taxon>
        <taxon>Agaricomycetes</taxon>
        <taxon>Polyporales</taxon>
        <taxon>Meruliaceae</taxon>
        <taxon>Hermanssonia</taxon>
    </lineage>
</organism>
<dbReference type="Pfam" id="PF01595">
    <property type="entry name" value="CNNM"/>
    <property type="match status" value="1"/>
</dbReference>
<dbReference type="GO" id="GO:0010960">
    <property type="term" value="P:magnesium ion homeostasis"/>
    <property type="evidence" value="ECO:0007669"/>
    <property type="project" value="InterPro"/>
</dbReference>
<dbReference type="Gene3D" id="3.10.580.10">
    <property type="entry name" value="CBS-domain"/>
    <property type="match status" value="2"/>
</dbReference>
<feature type="region of interest" description="Disordered" evidence="6">
    <location>
        <begin position="542"/>
        <end position="702"/>
    </location>
</feature>
<comment type="subcellular location">
    <subcellularLocation>
        <location evidence="1">Membrane</location>
        <topology evidence="1">Multi-pass membrane protein</topology>
    </subcellularLocation>
</comment>
<keyword evidence="4 5" id="KW-0472">Membrane</keyword>
<comment type="caution">
    <text evidence="9">The sequence shown here is derived from an EMBL/GenBank/DDBJ whole genome shotgun (WGS) entry which is preliminary data.</text>
</comment>
<keyword evidence="10" id="KW-1185">Reference proteome</keyword>
<dbReference type="PROSITE" id="PS51846">
    <property type="entry name" value="CNNM"/>
    <property type="match status" value="1"/>
</dbReference>
<proteinExistence type="predicted"/>
<feature type="compositionally biased region" description="Basic and acidic residues" evidence="6">
    <location>
        <begin position="643"/>
        <end position="658"/>
    </location>
</feature>
<dbReference type="CDD" id="cd04590">
    <property type="entry name" value="CBS_pair_CorC_HlyC_assoc"/>
    <property type="match status" value="1"/>
</dbReference>
<evidence type="ECO:0000256" key="6">
    <source>
        <dbReference type="SAM" id="MobiDB-lite"/>
    </source>
</evidence>
<feature type="compositionally biased region" description="Polar residues" evidence="6">
    <location>
        <begin position="593"/>
        <end position="612"/>
    </location>
</feature>
<dbReference type="InterPro" id="IPR046342">
    <property type="entry name" value="CBS_dom_sf"/>
</dbReference>
<feature type="compositionally biased region" description="Basic residues" evidence="6">
    <location>
        <begin position="439"/>
        <end position="451"/>
    </location>
</feature>
<dbReference type="SUPFAM" id="SSF54631">
    <property type="entry name" value="CBS-domain pair"/>
    <property type="match status" value="1"/>
</dbReference>
<dbReference type="GO" id="GO:0016020">
    <property type="term" value="C:membrane"/>
    <property type="evidence" value="ECO:0007669"/>
    <property type="project" value="UniProtKB-SubCell"/>
</dbReference>
<protein>
    <recommendedName>
        <fullName evidence="8">CNNM transmembrane domain-containing protein</fullName>
    </recommendedName>
</protein>
<dbReference type="PANTHER" id="PTHR12064:SF90">
    <property type="entry name" value="CNNM TRANSMEMBRANE DOMAIN-CONTAINING PROTEIN"/>
    <property type="match status" value="1"/>
</dbReference>
<evidence type="ECO:0000259" key="8">
    <source>
        <dbReference type="PROSITE" id="PS51846"/>
    </source>
</evidence>
<accession>A0A2R6NHP3</accession>
<feature type="compositionally biased region" description="Basic and acidic residues" evidence="6">
    <location>
        <begin position="677"/>
        <end position="702"/>
    </location>
</feature>
<evidence type="ECO:0000256" key="7">
    <source>
        <dbReference type="SAM" id="Phobius"/>
    </source>
</evidence>
<dbReference type="PANTHER" id="PTHR12064">
    <property type="entry name" value="METAL TRANSPORTER CNNM"/>
    <property type="match status" value="1"/>
</dbReference>
<dbReference type="OrthoDB" id="5353557at2759"/>
<dbReference type="AlphaFoldDB" id="A0A2R6NHP3"/>
<name>A0A2R6NHP3_9APHY</name>
<feature type="domain" description="CNNM transmembrane" evidence="8">
    <location>
        <begin position="57"/>
        <end position="241"/>
    </location>
</feature>
<evidence type="ECO:0000313" key="9">
    <source>
        <dbReference type="EMBL" id="PSR71768.1"/>
    </source>
</evidence>
<feature type="transmembrane region" description="Helical" evidence="7">
    <location>
        <begin position="173"/>
        <end position="197"/>
    </location>
</feature>
<feature type="compositionally biased region" description="Acidic residues" evidence="6">
    <location>
        <begin position="412"/>
        <end position="426"/>
    </location>
</feature>
<dbReference type="Proteomes" id="UP000186601">
    <property type="component" value="Unassembled WGS sequence"/>
</dbReference>
<evidence type="ECO:0000313" key="10">
    <source>
        <dbReference type="Proteomes" id="UP000186601"/>
    </source>
</evidence>
<feature type="compositionally biased region" description="Low complexity" evidence="6">
    <location>
        <begin position="613"/>
        <end position="626"/>
    </location>
</feature>
<feature type="transmembrane region" description="Helical" evidence="7">
    <location>
        <begin position="139"/>
        <end position="161"/>
    </location>
</feature>
<feature type="region of interest" description="Disordered" evidence="6">
    <location>
        <begin position="407"/>
        <end position="484"/>
    </location>
</feature>
<keyword evidence="2 5" id="KW-0812">Transmembrane</keyword>
<evidence type="ECO:0000256" key="2">
    <source>
        <dbReference type="ARBA" id="ARBA00022692"/>
    </source>
</evidence>
<evidence type="ECO:0000256" key="3">
    <source>
        <dbReference type="ARBA" id="ARBA00022989"/>
    </source>
</evidence>
<dbReference type="InterPro" id="IPR044751">
    <property type="entry name" value="Ion_transp-like_CBS"/>
</dbReference>
<dbReference type="GO" id="GO:0005737">
    <property type="term" value="C:cytoplasm"/>
    <property type="evidence" value="ECO:0007669"/>
    <property type="project" value="TreeGrafter"/>
</dbReference>
<evidence type="ECO:0000256" key="5">
    <source>
        <dbReference type="PROSITE-ProRule" id="PRU01193"/>
    </source>
</evidence>
<dbReference type="STRING" id="98765.A0A2R6NHP3"/>
<evidence type="ECO:0000256" key="1">
    <source>
        <dbReference type="ARBA" id="ARBA00004141"/>
    </source>
</evidence>
<dbReference type="GO" id="GO:0030026">
    <property type="term" value="P:intracellular manganese ion homeostasis"/>
    <property type="evidence" value="ECO:0007669"/>
    <property type="project" value="TreeGrafter"/>
</dbReference>
<dbReference type="InterPro" id="IPR045095">
    <property type="entry name" value="ACDP"/>
</dbReference>
<gene>
    <name evidence="9" type="ORF">PHLCEN_2v12372</name>
</gene>
<keyword evidence="3 5" id="KW-1133">Transmembrane helix</keyword>
<dbReference type="InterPro" id="IPR002550">
    <property type="entry name" value="CNNM"/>
</dbReference>
<evidence type="ECO:0000256" key="4">
    <source>
        <dbReference type="ARBA" id="ARBA00023136"/>
    </source>
</evidence>
<feature type="transmembrane region" description="Helical" evidence="7">
    <location>
        <begin position="61"/>
        <end position="86"/>
    </location>
</feature>